<gene>
    <name evidence="1" type="ORF">FPZ44_11225</name>
</gene>
<dbReference type="OrthoDB" id="1737003at2"/>
<sequence>MIWRRSSVLKIEPIYEYLLRKQDKSTVERNQMWYEQLTPFFQDMLEVPYAVLKGDVLSIFAYGGSGFRNSHDIDILVSRKDLTKLHEICDKHDFKQIVLDDNGNPRPLSRQEKIMFKNSHQVVPYFKKLENGTTIELDINCDFFWAEFKGTRIKVDKILEEAIDFNLHDCHVRVLTPLTAFVQMCLHHYREMNSIYIYKLKNPITVAMFQDIYMFYKNHYKFNITQLLDYTKEHRIEPYMYYLLFYSNLIFEDEALSEHVELFRTPEGEYLLNCYGLTETERKKWKCDFINRLNRIDLFELVENDLNEDDKKKIELSLSIK</sequence>
<dbReference type="Proteomes" id="UP000318102">
    <property type="component" value="Unassembled WGS sequence"/>
</dbReference>
<dbReference type="AlphaFoldDB" id="A0A559J163"/>
<name>A0A559J163_9BACL</name>
<dbReference type="Pfam" id="PF14907">
    <property type="entry name" value="NTP_transf_5"/>
    <property type="match status" value="1"/>
</dbReference>
<comment type="caution">
    <text evidence="1">The sequence shown here is derived from an EMBL/GenBank/DDBJ whole genome shotgun (WGS) entry which is preliminary data.</text>
</comment>
<reference evidence="1 2" key="1">
    <citation type="submission" date="2019-07" db="EMBL/GenBank/DDBJ databases">
        <authorList>
            <person name="Kim J."/>
        </authorList>
    </citation>
    <scope>NUCLEOTIDE SEQUENCE [LARGE SCALE GENOMIC DNA]</scope>
    <source>
        <strain evidence="1 2">N4</strain>
    </source>
</reference>
<proteinExistence type="predicted"/>
<dbReference type="InterPro" id="IPR039498">
    <property type="entry name" value="NTP_transf_5"/>
</dbReference>
<organism evidence="1 2">
    <name type="scientific">Paenibacillus agilis</name>
    <dbReference type="NCBI Taxonomy" id="3020863"/>
    <lineage>
        <taxon>Bacteria</taxon>
        <taxon>Bacillati</taxon>
        <taxon>Bacillota</taxon>
        <taxon>Bacilli</taxon>
        <taxon>Bacillales</taxon>
        <taxon>Paenibacillaceae</taxon>
        <taxon>Paenibacillus</taxon>
    </lineage>
</organism>
<evidence type="ECO:0000313" key="1">
    <source>
        <dbReference type="EMBL" id="TVX93576.1"/>
    </source>
</evidence>
<accession>A0A559J163</accession>
<protein>
    <submittedName>
        <fullName evidence="1">Nucleotidyltransferase family protein</fullName>
    </submittedName>
</protein>
<keyword evidence="2" id="KW-1185">Reference proteome</keyword>
<dbReference type="EMBL" id="VNJK01000001">
    <property type="protein sequence ID" value="TVX93576.1"/>
    <property type="molecule type" value="Genomic_DNA"/>
</dbReference>
<evidence type="ECO:0000313" key="2">
    <source>
        <dbReference type="Proteomes" id="UP000318102"/>
    </source>
</evidence>